<dbReference type="OrthoDB" id="203724at2759"/>
<dbReference type="EMBL" id="UYRR01014615">
    <property type="protein sequence ID" value="VDK27398.1"/>
    <property type="molecule type" value="Genomic_DNA"/>
</dbReference>
<gene>
    <name evidence="1" type="ORF">ASIM_LOCUS6613</name>
</gene>
<dbReference type="WBParaSite" id="ASIM_0000684101-mRNA-1">
    <property type="protein sequence ID" value="ASIM_0000684101-mRNA-1"/>
    <property type="gene ID" value="ASIM_0000684101"/>
</dbReference>
<proteinExistence type="predicted"/>
<organism evidence="3">
    <name type="scientific">Anisakis simplex</name>
    <name type="common">Herring worm</name>
    <dbReference type="NCBI Taxonomy" id="6269"/>
    <lineage>
        <taxon>Eukaryota</taxon>
        <taxon>Metazoa</taxon>
        <taxon>Ecdysozoa</taxon>
        <taxon>Nematoda</taxon>
        <taxon>Chromadorea</taxon>
        <taxon>Rhabditida</taxon>
        <taxon>Spirurina</taxon>
        <taxon>Ascaridomorpha</taxon>
        <taxon>Ascaridoidea</taxon>
        <taxon>Anisakidae</taxon>
        <taxon>Anisakis</taxon>
        <taxon>Anisakis simplex complex</taxon>
    </lineage>
</organism>
<keyword evidence="2" id="KW-1185">Reference proteome</keyword>
<evidence type="ECO:0000313" key="1">
    <source>
        <dbReference type="EMBL" id="VDK27398.1"/>
    </source>
</evidence>
<reference evidence="1 2" key="2">
    <citation type="submission" date="2018-11" db="EMBL/GenBank/DDBJ databases">
        <authorList>
            <consortium name="Pathogen Informatics"/>
        </authorList>
    </citation>
    <scope>NUCLEOTIDE SEQUENCE [LARGE SCALE GENOMIC DNA]</scope>
</reference>
<evidence type="ECO:0000313" key="2">
    <source>
        <dbReference type="Proteomes" id="UP000267096"/>
    </source>
</evidence>
<dbReference type="InterPro" id="IPR024420">
    <property type="entry name" value="TRAPP_III_complex_Trs85"/>
</dbReference>
<dbReference type="Proteomes" id="UP000267096">
    <property type="component" value="Unassembled WGS sequence"/>
</dbReference>
<sequence length="143" mass="16027">MLDDIIRRHFGPLIGVLTSDNVEKIINKNGLNFCDMLIPFSTVQCTVKDPSGSSVTTRLVLDIRDIQRDGFLLSLTVLPSVLHESVSSSCENVQSAFIDSLLQWSEPSEHELLRTYLACVFVVSSDETDPLAELRRLVHMQHT</sequence>
<name>A0A0M3JGT3_ANISI</name>
<protein>
    <submittedName>
        <fullName evidence="3">Trafficking protein particle complex subunit 8 (inferred by orthology to a human protein)</fullName>
    </submittedName>
</protein>
<dbReference type="PANTHER" id="PTHR12975">
    <property type="entry name" value="TRANSPORT PROTEIN TRAPP"/>
    <property type="match status" value="1"/>
</dbReference>
<dbReference type="Pfam" id="PF12739">
    <property type="entry name" value="TRAPPC-Trs85"/>
    <property type="match status" value="2"/>
</dbReference>
<accession>A0A0M3JGT3</accession>
<dbReference type="PANTHER" id="PTHR12975:SF6">
    <property type="entry name" value="TRAFFICKING PROTEIN PARTICLE COMPLEX SUBUNIT 8"/>
    <property type="match status" value="1"/>
</dbReference>
<dbReference type="AlphaFoldDB" id="A0A0M3JGT3"/>
<evidence type="ECO:0000313" key="3">
    <source>
        <dbReference type="WBParaSite" id="ASIM_0000684101-mRNA-1"/>
    </source>
</evidence>
<reference evidence="3" key="1">
    <citation type="submission" date="2017-02" db="UniProtKB">
        <authorList>
            <consortium name="WormBaseParasite"/>
        </authorList>
    </citation>
    <scope>IDENTIFICATION</scope>
</reference>
<dbReference type="GO" id="GO:1990072">
    <property type="term" value="C:TRAPPIII protein complex"/>
    <property type="evidence" value="ECO:0007669"/>
    <property type="project" value="TreeGrafter"/>
</dbReference>